<evidence type="ECO:0000313" key="12">
    <source>
        <dbReference type="Proteomes" id="UP000008021"/>
    </source>
</evidence>
<evidence type="ECO:0000256" key="2">
    <source>
        <dbReference type="ARBA" id="ARBA00007079"/>
    </source>
</evidence>
<dbReference type="Proteomes" id="UP000008021">
    <property type="component" value="Chromosome 6"/>
</dbReference>
<dbReference type="PANTHER" id="PTHR31086">
    <property type="entry name" value="ALUMINUM-ACTIVATED MALATE TRANSPORTER 10"/>
    <property type="match status" value="1"/>
</dbReference>
<feature type="transmembrane region" description="Helical" evidence="10">
    <location>
        <begin position="109"/>
        <end position="129"/>
    </location>
</feature>
<feature type="transmembrane region" description="Helical" evidence="10">
    <location>
        <begin position="167"/>
        <end position="186"/>
    </location>
</feature>
<dbReference type="Pfam" id="PF11744">
    <property type="entry name" value="ALMT"/>
    <property type="match status" value="1"/>
</dbReference>
<feature type="transmembrane region" description="Helical" evidence="10">
    <location>
        <begin position="136"/>
        <end position="155"/>
    </location>
</feature>
<comment type="subcellular location">
    <subcellularLocation>
        <location evidence="1">Membrane</location>
        <topology evidence="1">Multi-pass membrane protein</topology>
    </subcellularLocation>
</comment>
<keyword evidence="4 10" id="KW-0812">Transmembrane</keyword>
<keyword evidence="12" id="KW-1185">Reference proteome</keyword>
<dbReference type="InterPro" id="IPR020966">
    <property type="entry name" value="ALMT"/>
</dbReference>
<dbReference type="GO" id="GO:0034220">
    <property type="term" value="P:monoatomic ion transmembrane transport"/>
    <property type="evidence" value="ECO:0007669"/>
    <property type="project" value="UniProtKB-KW"/>
</dbReference>
<keyword evidence="6" id="KW-0406">Ion transport</keyword>
<feature type="region of interest" description="Disordered" evidence="9">
    <location>
        <begin position="519"/>
        <end position="553"/>
    </location>
</feature>
<comment type="similarity">
    <text evidence="2">Belongs to the aromatic acid exporter (TC 2.A.85) family.</text>
</comment>
<dbReference type="AlphaFoldDB" id="A0A0E0E1H5"/>
<accession>A0A0E0E1H5</accession>
<sequence>MVAAGEAGQHHESGGAEWRVTVAEAPEAEVEHENAKCARRACCCAPAAAAAAAWVLWWLAAPWKWVARFGRTAWKVGADDPRRVVHGFKVALALTLCSAFYYVRPLYVFTGQTAMWAVLTVVVVFEYTVGGCMYKGLNRAMATVAGGALALGVHWVADKSGDDAEPFVLTASLFVLAAAASFSRFIPTLRARFDYGVTIFILTYSLVAVSGYRVDTLVTMAQQRLITIAIGAFICFAVCTLVFPVWAGQELHVLVARNMDKLAAAVEACVDDYFSSAEHAGGGGDAATALSEKARGCRAVLNAKASEDSLANLARWEPGHGKFGFRHPYGQYQNVGAAMRCCAYCVDALAACVGGGGQAPAHVKRHLAGACVALSQHCAAVLREASGSVTSMTRSGRLALVVGDMNTAAQGLRNELRCLAEILDDDEEEEAASSGADQHEHNTAPPPPPLIEALPLFTAASLLLEISTRAEGVVAAVDALATTAKFKKADHAEPAAPTTLDTEAAMPVPISNAIAADEAHGKATAGEHDKKETATTTTTSASTVGQQQEPRDQVGQLVKLLMRRRSTKKWARGEPKVGPCPRPPLDFPPVHAPSPRSRSTELAGHPPVVPSPRHRSMDLASHGLALPSPRHRSMDLASHGPVLPSPRNRSMDFTAHAPSPRNRSILGMA</sequence>
<keyword evidence="8" id="KW-0407">Ion channel</keyword>
<name>A0A0E0E1H5_9ORYZ</name>
<reference evidence="11" key="2">
    <citation type="submission" date="2018-05" db="EMBL/GenBank/DDBJ databases">
        <title>OmerRS3 (Oryza meridionalis Reference Sequence Version 3).</title>
        <authorList>
            <person name="Zhang J."/>
            <person name="Kudrna D."/>
            <person name="Lee S."/>
            <person name="Talag J."/>
            <person name="Welchert J."/>
            <person name="Wing R.A."/>
        </authorList>
    </citation>
    <scope>NUCLEOTIDE SEQUENCE [LARGE SCALE GENOMIC DNA]</scope>
    <source>
        <strain evidence="11">cv. OR44</strain>
    </source>
</reference>
<feature type="compositionally biased region" description="Basic and acidic residues" evidence="9">
    <location>
        <begin position="519"/>
        <end position="533"/>
    </location>
</feature>
<evidence type="ECO:0000256" key="3">
    <source>
        <dbReference type="ARBA" id="ARBA00022448"/>
    </source>
</evidence>
<dbReference type="HOGENOM" id="CLU_020841_2_1_1"/>
<dbReference type="EnsemblPlants" id="OMERI06G15020.1">
    <property type="protein sequence ID" value="OMERI06G15020.1"/>
    <property type="gene ID" value="OMERI06G15020"/>
</dbReference>
<feature type="transmembrane region" description="Helical" evidence="10">
    <location>
        <begin position="193"/>
        <end position="213"/>
    </location>
</feature>
<dbReference type="GO" id="GO:0015743">
    <property type="term" value="P:malate transport"/>
    <property type="evidence" value="ECO:0007669"/>
    <property type="project" value="InterPro"/>
</dbReference>
<feature type="transmembrane region" description="Helical" evidence="10">
    <location>
        <begin position="84"/>
        <end position="103"/>
    </location>
</feature>
<dbReference type="STRING" id="40149.A0A0E0E1H5"/>
<feature type="region of interest" description="Disordered" evidence="9">
    <location>
        <begin position="566"/>
        <end position="669"/>
    </location>
</feature>
<feature type="compositionally biased region" description="Pro residues" evidence="9">
    <location>
        <begin position="578"/>
        <end position="592"/>
    </location>
</feature>
<reference evidence="11" key="1">
    <citation type="submission" date="2015-04" db="UniProtKB">
        <authorList>
            <consortium name="EnsemblPlants"/>
        </authorList>
    </citation>
    <scope>IDENTIFICATION</scope>
</reference>
<keyword evidence="5 10" id="KW-1133">Transmembrane helix</keyword>
<evidence type="ECO:0000256" key="4">
    <source>
        <dbReference type="ARBA" id="ARBA00022692"/>
    </source>
</evidence>
<keyword evidence="7 10" id="KW-0472">Membrane</keyword>
<feature type="region of interest" description="Disordered" evidence="9">
    <location>
        <begin position="427"/>
        <end position="450"/>
    </location>
</feature>
<evidence type="ECO:0000256" key="8">
    <source>
        <dbReference type="ARBA" id="ARBA00023303"/>
    </source>
</evidence>
<keyword evidence="3" id="KW-0813">Transport</keyword>
<evidence type="ECO:0000256" key="7">
    <source>
        <dbReference type="ARBA" id="ARBA00023136"/>
    </source>
</evidence>
<feature type="transmembrane region" description="Helical" evidence="10">
    <location>
        <begin position="45"/>
        <end position="63"/>
    </location>
</feature>
<feature type="compositionally biased region" description="Low complexity" evidence="9">
    <location>
        <begin position="534"/>
        <end position="543"/>
    </location>
</feature>
<evidence type="ECO:0000256" key="1">
    <source>
        <dbReference type="ARBA" id="ARBA00004141"/>
    </source>
</evidence>
<dbReference type="eggNOG" id="KOG4711">
    <property type="taxonomic scope" value="Eukaryota"/>
</dbReference>
<proteinExistence type="inferred from homology"/>
<evidence type="ECO:0000313" key="11">
    <source>
        <dbReference type="EnsemblPlants" id="OMERI06G15020.1"/>
    </source>
</evidence>
<evidence type="ECO:0000256" key="5">
    <source>
        <dbReference type="ARBA" id="ARBA00022989"/>
    </source>
</evidence>
<feature type="transmembrane region" description="Helical" evidence="10">
    <location>
        <begin position="225"/>
        <end position="247"/>
    </location>
</feature>
<evidence type="ECO:0000256" key="10">
    <source>
        <dbReference type="SAM" id="Phobius"/>
    </source>
</evidence>
<dbReference type="GO" id="GO:0016020">
    <property type="term" value="C:membrane"/>
    <property type="evidence" value="ECO:0007669"/>
    <property type="project" value="UniProtKB-SubCell"/>
</dbReference>
<evidence type="ECO:0000256" key="9">
    <source>
        <dbReference type="SAM" id="MobiDB-lite"/>
    </source>
</evidence>
<organism evidence="11">
    <name type="scientific">Oryza meridionalis</name>
    <dbReference type="NCBI Taxonomy" id="40149"/>
    <lineage>
        <taxon>Eukaryota</taxon>
        <taxon>Viridiplantae</taxon>
        <taxon>Streptophyta</taxon>
        <taxon>Embryophyta</taxon>
        <taxon>Tracheophyta</taxon>
        <taxon>Spermatophyta</taxon>
        <taxon>Magnoliopsida</taxon>
        <taxon>Liliopsida</taxon>
        <taxon>Poales</taxon>
        <taxon>Poaceae</taxon>
        <taxon>BOP clade</taxon>
        <taxon>Oryzoideae</taxon>
        <taxon>Oryzeae</taxon>
        <taxon>Oryzinae</taxon>
        <taxon>Oryza</taxon>
    </lineage>
</organism>
<evidence type="ECO:0000256" key="6">
    <source>
        <dbReference type="ARBA" id="ARBA00023065"/>
    </source>
</evidence>
<protein>
    <submittedName>
        <fullName evidence="11">Uncharacterized protein</fullName>
    </submittedName>
</protein>
<dbReference type="Gramene" id="OMERI06G15020.1">
    <property type="protein sequence ID" value="OMERI06G15020.1"/>
    <property type="gene ID" value="OMERI06G15020"/>
</dbReference>